<dbReference type="KEGG" id="aja:AJAP_33160"/>
<dbReference type="InterPro" id="IPR029010">
    <property type="entry name" value="ThuA-like"/>
</dbReference>
<feature type="domain" description="ThuA-like" evidence="2">
    <location>
        <begin position="36"/>
        <end position="243"/>
    </location>
</feature>
<proteinExistence type="predicted"/>
<dbReference type="AlphaFoldDB" id="A0A075V9B2"/>
<reference evidence="3 4" key="1">
    <citation type="journal article" date="2014" name="J. Biotechnol.">
        <title>Complete genome sequence of the actinobacterium Amycolatopsis japonica MG417-CF17(T) (=DSM 44213T) producing (S,S)-N,N'-ethylenediaminedisuccinic acid.</title>
        <authorList>
            <person name="Stegmann E."/>
            <person name="Albersmeier A."/>
            <person name="Spohn M."/>
            <person name="Gert H."/>
            <person name="Weber T."/>
            <person name="Wohlleben W."/>
            <person name="Kalinowski J."/>
            <person name="Ruckert C."/>
        </authorList>
    </citation>
    <scope>NUCLEOTIDE SEQUENCE [LARGE SCALE GENOMIC DNA]</scope>
    <source>
        <strain evidence="4">MG417-CF17 (DSM 44213)</strain>
    </source>
</reference>
<dbReference type="SUPFAM" id="SSF52317">
    <property type="entry name" value="Class I glutamine amidotransferase-like"/>
    <property type="match status" value="1"/>
</dbReference>
<dbReference type="PANTHER" id="PTHR40469">
    <property type="entry name" value="SECRETED GLYCOSYL HYDROLASE"/>
    <property type="match status" value="1"/>
</dbReference>
<dbReference type="Gene3D" id="3.40.50.880">
    <property type="match status" value="1"/>
</dbReference>
<gene>
    <name evidence="3" type="ORF">AJAP_33160</name>
</gene>
<dbReference type="PANTHER" id="PTHR40469:SF2">
    <property type="entry name" value="GALACTOSE-BINDING DOMAIN-LIKE SUPERFAMILY PROTEIN"/>
    <property type="match status" value="1"/>
</dbReference>
<protein>
    <submittedName>
        <fullName evidence="3">Conserved putative secreted protein</fullName>
    </submittedName>
</protein>
<evidence type="ECO:0000256" key="1">
    <source>
        <dbReference type="SAM" id="SignalP"/>
    </source>
</evidence>
<evidence type="ECO:0000313" key="3">
    <source>
        <dbReference type="EMBL" id="AIG79445.1"/>
    </source>
</evidence>
<feature type="chain" id="PRO_5039508491" evidence="1">
    <location>
        <begin position="20"/>
        <end position="273"/>
    </location>
</feature>
<dbReference type="Proteomes" id="UP000028492">
    <property type="component" value="Chromosome"/>
</dbReference>
<dbReference type="Pfam" id="PF06283">
    <property type="entry name" value="ThuA"/>
    <property type="match status" value="1"/>
</dbReference>
<name>A0A075V9B2_9PSEU</name>
<keyword evidence="1" id="KW-0732">Signal</keyword>
<feature type="signal peptide" evidence="1">
    <location>
        <begin position="1"/>
        <end position="19"/>
    </location>
</feature>
<dbReference type="EMBL" id="CP008953">
    <property type="protein sequence ID" value="AIG79445.1"/>
    <property type="molecule type" value="Genomic_DNA"/>
</dbReference>
<dbReference type="HOGENOM" id="CLU_057383_1_3_11"/>
<organism evidence="3 4">
    <name type="scientific">Amycolatopsis japonica</name>
    <dbReference type="NCBI Taxonomy" id="208439"/>
    <lineage>
        <taxon>Bacteria</taxon>
        <taxon>Bacillati</taxon>
        <taxon>Actinomycetota</taxon>
        <taxon>Actinomycetes</taxon>
        <taxon>Pseudonocardiales</taxon>
        <taxon>Pseudonocardiaceae</taxon>
        <taxon>Amycolatopsis</taxon>
        <taxon>Amycolatopsis japonica group</taxon>
    </lineage>
</organism>
<evidence type="ECO:0000259" key="2">
    <source>
        <dbReference type="Pfam" id="PF06283"/>
    </source>
</evidence>
<evidence type="ECO:0000313" key="4">
    <source>
        <dbReference type="Proteomes" id="UP000028492"/>
    </source>
</evidence>
<accession>A0A075V9B2</accession>
<sequence>MTKFVVRLALLFVSCLALASAPVAAQAAPAFKVLAFYNGTYDAAHISFVKEANQWFPKTASQNNFSYTATNDWNRLSSLQPSQYQVVLFLDDLPQTSSQRSGFERYMNAGGAFFGFHVAAFTTNPSTWDWYHNRFLGTGAFKSNTWGPTTATLKVENRPHSSTTRLPATFTSSVSEWYAWNSDLRKNPDIRILASVDPVSFPLGTDPNQSWYSGYYPILWTNAKYKMLYANFGHNKMNYETNQPLSSTFGSEVQNRFVVDGLLWLGGRQTARG</sequence>
<dbReference type="RefSeq" id="WP_038518700.1">
    <property type="nucleotide sequence ID" value="NZ_CP008953.1"/>
</dbReference>
<dbReference type="eggNOG" id="COG3828">
    <property type="taxonomic scope" value="Bacteria"/>
</dbReference>
<dbReference type="InterPro" id="IPR029062">
    <property type="entry name" value="Class_I_gatase-like"/>
</dbReference>
<dbReference type="STRING" id="208439.AJAP_33160"/>
<keyword evidence="4" id="KW-1185">Reference proteome</keyword>